<keyword evidence="10" id="KW-1185">Reference proteome</keyword>
<dbReference type="NCBIfam" id="TIGR00500">
    <property type="entry name" value="met_pdase_I"/>
    <property type="match status" value="1"/>
</dbReference>
<feature type="binding site" evidence="6">
    <location>
        <position position="232"/>
    </location>
    <ligand>
        <name>a divalent metal cation</name>
        <dbReference type="ChEBI" id="CHEBI:60240"/>
        <label>2</label>
        <note>catalytic</note>
    </ligand>
</feature>
<feature type="binding site" evidence="6">
    <location>
        <position position="232"/>
    </location>
    <ligand>
        <name>a divalent metal cation</name>
        <dbReference type="ChEBI" id="CHEBI:60240"/>
        <label>1</label>
    </ligand>
</feature>
<evidence type="ECO:0000256" key="5">
    <source>
        <dbReference type="ARBA" id="ARBA00022801"/>
    </source>
</evidence>
<dbReference type="EMBL" id="JAUOZU010000007">
    <property type="protein sequence ID" value="MDO6964321.1"/>
    <property type="molecule type" value="Genomic_DNA"/>
</dbReference>
<dbReference type="HAMAP" id="MF_01974">
    <property type="entry name" value="MetAP_1"/>
    <property type="match status" value="1"/>
</dbReference>
<dbReference type="SUPFAM" id="SSF55920">
    <property type="entry name" value="Creatinase/aminopeptidase"/>
    <property type="match status" value="1"/>
</dbReference>
<keyword evidence="5 6" id="KW-0378">Hydrolase</keyword>
<dbReference type="InterPro" id="IPR000994">
    <property type="entry name" value="Pept_M24"/>
</dbReference>
<dbReference type="GO" id="GO:0004239">
    <property type="term" value="F:initiator methionyl aminopeptidase activity"/>
    <property type="evidence" value="ECO:0007669"/>
    <property type="project" value="UniProtKB-EC"/>
</dbReference>
<evidence type="ECO:0000259" key="8">
    <source>
        <dbReference type="Pfam" id="PF00557"/>
    </source>
</evidence>
<dbReference type="Pfam" id="PF00557">
    <property type="entry name" value="Peptidase_M24"/>
    <property type="match status" value="1"/>
</dbReference>
<dbReference type="PRINTS" id="PR00599">
    <property type="entry name" value="MAPEPTIDASE"/>
</dbReference>
<name>A0ABT8YKV1_9HYPH</name>
<feature type="binding site" evidence="6">
    <location>
        <position position="104"/>
    </location>
    <ligand>
        <name>a divalent metal cation</name>
        <dbReference type="ChEBI" id="CHEBI:60240"/>
        <label>1</label>
    </ligand>
</feature>
<evidence type="ECO:0000256" key="1">
    <source>
        <dbReference type="ARBA" id="ARBA00002521"/>
    </source>
</evidence>
<organism evidence="9 10">
    <name type="scientific">Rhizobium alvei</name>
    <dbReference type="NCBI Taxonomy" id="1132659"/>
    <lineage>
        <taxon>Bacteria</taxon>
        <taxon>Pseudomonadati</taxon>
        <taxon>Pseudomonadota</taxon>
        <taxon>Alphaproteobacteria</taxon>
        <taxon>Hyphomicrobiales</taxon>
        <taxon>Rhizobiaceae</taxon>
        <taxon>Rhizobium/Agrobacterium group</taxon>
        <taxon>Rhizobium</taxon>
    </lineage>
</organism>
<feature type="domain" description="Peptidase M24" evidence="8">
    <location>
        <begin position="10"/>
        <end position="236"/>
    </location>
</feature>
<dbReference type="RefSeq" id="WP_304376242.1">
    <property type="nucleotide sequence ID" value="NZ_JAUOZU010000007.1"/>
</dbReference>
<sequence length="249" mass="27012">MIVTTDEELEKLKVIGRICGRAVQIMAAAMEPGMTTAELDAIGRKFLEQEGAESAPEFCYQFPGATCISVNEEVAHGIPGARVLARGDLINIDVSAVKDGFFGDTGASFVIPPAASKIEKLCRDGKRALWVGLNQVKPGRPFAKIGEAIGTFAAKNRYTLIENLASHGIGRSLHEEPTELSTWPDPSERRIIEEGQVFTIEPFLSLGGHWAEGTDDPWTLVSEPRALTVQYEHTIVASRNGPIILTLVD</sequence>
<comment type="caution">
    <text evidence="9">The sequence shown here is derived from an EMBL/GenBank/DDBJ whole genome shotgun (WGS) entry which is preliminary data.</text>
</comment>
<dbReference type="InterPro" id="IPR002467">
    <property type="entry name" value="Pept_M24A_MAP1"/>
</dbReference>
<evidence type="ECO:0000256" key="3">
    <source>
        <dbReference type="ARBA" id="ARBA00022670"/>
    </source>
</evidence>
<dbReference type="InterPro" id="IPR001714">
    <property type="entry name" value="Pept_M24_MAP"/>
</dbReference>
<protein>
    <recommendedName>
        <fullName evidence="6 7">Methionine aminopeptidase</fullName>
        <shortName evidence="6">MAP</shortName>
        <shortName evidence="6">MetAP</shortName>
        <ecNumber evidence="6 7">3.4.11.18</ecNumber>
    </recommendedName>
    <alternativeName>
        <fullName evidence="6">Peptidase M</fullName>
    </alternativeName>
</protein>
<evidence type="ECO:0000256" key="4">
    <source>
        <dbReference type="ARBA" id="ARBA00022723"/>
    </source>
</evidence>
<feature type="binding site" evidence="6">
    <location>
        <position position="174"/>
    </location>
    <ligand>
        <name>substrate</name>
    </ligand>
</feature>
<comment type="catalytic activity">
    <reaction evidence="6 7">
        <text>Release of N-terminal amino acids, preferentially methionine, from peptides and arylamides.</text>
        <dbReference type="EC" id="3.4.11.18"/>
    </reaction>
</comment>
<evidence type="ECO:0000313" key="10">
    <source>
        <dbReference type="Proteomes" id="UP001174932"/>
    </source>
</evidence>
<proteinExistence type="inferred from homology"/>
<feature type="binding site" evidence="6">
    <location>
        <position position="104"/>
    </location>
    <ligand>
        <name>a divalent metal cation</name>
        <dbReference type="ChEBI" id="CHEBI:60240"/>
        <label>2</label>
        <note>catalytic</note>
    </ligand>
</feature>
<dbReference type="Gene3D" id="3.90.230.10">
    <property type="entry name" value="Creatinase/methionine aminopeptidase superfamily"/>
    <property type="match status" value="1"/>
</dbReference>
<feature type="binding site" evidence="6">
    <location>
        <position position="167"/>
    </location>
    <ligand>
        <name>a divalent metal cation</name>
        <dbReference type="ChEBI" id="CHEBI:60240"/>
        <label>2</label>
        <note>catalytic</note>
    </ligand>
</feature>
<keyword evidence="3 6" id="KW-0645">Protease</keyword>
<evidence type="ECO:0000256" key="6">
    <source>
        <dbReference type="HAMAP-Rule" id="MF_01974"/>
    </source>
</evidence>
<feature type="binding site" evidence="6">
    <location>
        <position position="93"/>
    </location>
    <ligand>
        <name>a divalent metal cation</name>
        <dbReference type="ChEBI" id="CHEBI:60240"/>
        <label>1</label>
    </ligand>
</feature>
<reference evidence="9" key="1">
    <citation type="journal article" date="2015" name="Int. J. Syst. Evol. Microbiol.">
        <title>Rhizobium alvei sp. nov., isolated from a freshwater river.</title>
        <authorList>
            <person name="Sheu S.Y."/>
            <person name="Huang H.W."/>
            <person name="Young C.C."/>
            <person name="Chen W.M."/>
        </authorList>
    </citation>
    <scope>NUCLEOTIDE SEQUENCE</scope>
    <source>
        <strain evidence="9">TNR-22</strain>
    </source>
</reference>
<dbReference type="EC" id="3.4.11.18" evidence="6 7"/>
<keyword evidence="2 6" id="KW-0031">Aminopeptidase</keyword>
<comment type="function">
    <text evidence="1 6">Removes the N-terminal methionine from nascent proteins. The N-terminal methionine is often cleaved when the second residue in the primary sequence is small and uncharged (Met-Ala-, Cys, Gly, Pro, Ser, Thr, or Val). Requires deformylation of the N(alpha)-formylated initiator methionine before it can be hydrolyzed.</text>
</comment>
<accession>A0ABT8YKV1</accession>
<dbReference type="PANTHER" id="PTHR43330:SF13">
    <property type="entry name" value="METHIONINE AMINOPEPTIDASE 2"/>
    <property type="match status" value="1"/>
</dbReference>
<keyword evidence="4 6" id="KW-0479">Metal-binding</keyword>
<evidence type="ECO:0000256" key="2">
    <source>
        <dbReference type="ARBA" id="ARBA00022438"/>
    </source>
</evidence>
<comment type="subunit">
    <text evidence="6">Monomer.</text>
</comment>
<feature type="binding site" evidence="6">
    <location>
        <position position="76"/>
    </location>
    <ligand>
        <name>substrate</name>
    </ligand>
</feature>
<dbReference type="PANTHER" id="PTHR43330">
    <property type="entry name" value="METHIONINE AMINOPEPTIDASE"/>
    <property type="match status" value="1"/>
</dbReference>
<feature type="binding site" evidence="6">
    <location>
        <position position="201"/>
    </location>
    <ligand>
        <name>a divalent metal cation</name>
        <dbReference type="ChEBI" id="CHEBI:60240"/>
        <label>2</label>
        <note>catalytic</note>
    </ligand>
</feature>
<reference evidence="9" key="2">
    <citation type="submission" date="2023-07" db="EMBL/GenBank/DDBJ databases">
        <authorList>
            <person name="Shen H."/>
        </authorList>
    </citation>
    <scope>NUCLEOTIDE SEQUENCE</scope>
    <source>
        <strain evidence="9">TNR-22</strain>
    </source>
</reference>
<dbReference type="CDD" id="cd01086">
    <property type="entry name" value="MetAP1"/>
    <property type="match status" value="1"/>
</dbReference>
<comment type="similarity">
    <text evidence="6">Belongs to the peptidase M24A family. Methionine aminopeptidase type 1 subfamily.</text>
</comment>
<evidence type="ECO:0000313" key="9">
    <source>
        <dbReference type="EMBL" id="MDO6964321.1"/>
    </source>
</evidence>
<comment type="cofactor">
    <cofactor evidence="6">
        <name>Co(2+)</name>
        <dbReference type="ChEBI" id="CHEBI:48828"/>
    </cofactor>
    <cofactor evidence="6">
        <name>Zn(2+)</name>
        <dbReference type="ChEBI" id="CHEBI:29105"/>
    </cofactor>
    <cofactor evidence="6">
        <name>Mn(2+)</name>
        <dbReference type="ChEBI" id="CHEBI:29035"/>
    </cofactor>
    <cofactor evidence="6">
        <name>Fe(2+)</name>
        <dbReference type="ChEBI" id="CHEBI:29033"/>
    </cofactor>
    <text evidence="6">Binds 2 divalent metal cations per subunit. Has a high-affinity and a low affinity metal-binding site. The true nature of the physiological cofactor is under debate. The enzyme is active with cobalt, zinc, manganese or divalent iron ions. Most likely, methionine aminopeptidases function as mononuclear Fe(2+)-metalloproteases under physiological conditions, and the catalytically relevant metal-binding site has been assigned to the histidine-containing high-affinity site.</text>
</comment>
<evidence type="ECO:0000256" key="7">
    <source>
        <dbReference type="RuleBase" id="RU003653"/>
    </source>
</evidence>
<dbReference type="Proteomes" id="UP001174932">
    <property type="component" value="Unassembled WGS sequence"/>
</dbReference>
<dbReference type="InterPro" id="IPR036005">
    <property type="entry name" value="Creatinase/aminopeptidase-like"/>
</dbReference>
<gene>
    <name evidence="6 9" type="primary">map</name>
    <name evidence="9" type="ORF">Q4481_10155</name>
</gene>